<dbReference type="Proteomes" id="UP000644147">
    <property type="component" value="Unassembled WGS sequence"/>
</dbReference>
<protein>
    <submittedName>
        <fullName evidence="3">T9SS type A sorting domain-containing protein</fullName>
    </submittedName>
</protein>
<dbReference type="InterPro" id="IPR013783">
    <property type="entry name" value="Ig-like_fold"/>
</dbReference>
<dbReference type="Pfam" id="PF18962">
    <property type="entry name" value="Por_Secre_tail"/>
    <property type="match status" value="1"/>
</dbReference>
<dbReference type="NCBIfam" id="TIGR04183">
    <property type="entry name" value="Por_Secre_tail"/>
    <property type="match status" value="1"/>
</dbReference>
<sequence length="356" mass="39641">MKRTLLPILIFVLSCLSFTASAQTSDPCYGCDYEPLCVIEDEGFRFEYFGAIDQGNGTTQLKFKVFNASRFPFTSIMFDLPGTNIPAISPQTSYVSRFWYSVDNNYNQEFIKFTGLNTLNYRYDQSDIFRYTVDSATFYNGQNNVIEIQAEAGTMTGIAVFDLNECGDMPINPLPVELTSFKGNVTAQGVALTWETASEKNNAYFSVQYSTDGRNFESVGYVEGNGTSAAAHRYNFTHKDPAGGKAYYRLKQVDFDNTSAYSKVIVLETKTKANLPLRVFPNPTTGNEVNLQFEHVNAEKVNVTLTDLNGRVILKQTTQAARTVNVNLQGANLKPGIYILNVQAGLQTAHQKIVVQ</sequence>
<reference evidence="3 4" key="1">
    <citation type="submission" date="2020-12" db="EMBL/GenBank/DDBJ databases">
        <title>Bacterial novel species Adhaeribacter sp. BT258 isolated from soil.</title>
        <authorList>
            <person name="Jung H.-Y."/>
        </authorList>
    </citation>
    <scope>NUCLEOTIDE SEQUENCE [LARGE SCALE GENOMIC DNA]</scope>
    <source>
        <strain evidence="3 4">BT258</strain>
    </source>
</reference>
<proteinExistence type="predicted"/>
<gene>
    <name evidence="3" type="ORF">I5M27_13560</name>
</gene>
<organism evidence="3 4">
    <name type="scientific">Adhaeribacter terrigena</name>
    <dbReference type="NCBI Taxonomy" id="2793070"/>
    <lineage>
        <taxon>Bacteria</taxon>
        <taxon>Pseudomonadati</taxon>
        <taxon>Bacteroidota</taxon>
        <taxon>Cytophagia</taxon>
        <taxon>Cytophagales</taxon>
        <taxon>Hymenobacteraceae</taxon>
        <taxon>Adhaeribacter</taxon>
    </lineage>
</organism>
<feature type="chain" id="PRO_5047407134" evidence="1">
    <location>
        <begin position="23"/>
        <end position="356"/>
    </location>
</feature>
<accession>A0ABS1C4B1</accession>
<evidence type="ECO:0000259" key="2">
    <source>
        <dbReference type="Pfam" id="PF18962"/>
    </source>
</evidence>
<keyword evidence="1" id="KW-0732">Signal</keyword>
<keyword evidence="4" id="KW-1185">Reference proteome</keyword>
<dbReference type="Gene3D" id="2.60.40.10">
    <property type="entry name" value="Immunoglobulins"/>
    <property type="match status" value="1"/>
</dbReference>
<feature type="signal peptide" evidence="1">
    <location>
        <begin position="1"/>
        <end position="22"/>
    </location>
</feature>
<feature type="domain" description="Secretion system C-terminal sorting" evidence="2">
    <location>
        <begin position="279"/>
        <end position="355"/>
    </location>
</feature>
<evidence type="ECO:0000256" key="1">
    <source>
        <dbReference type="SAM" id="SignalP"/>
    </source>
</evidence>
<comment type="caution">
    <text evidence="3">The sequence shown here is derived from an EMBL/GenBank/DDBJ whole genome shotgun (WGS) entry which is preliminary data.</text>
</comment>
<evidence type="ECO:0000313" key="3">
    <source>
        <dbReference type="EMBL" id="MBK0404016.1"/>
    </source>
</evidence>
<dbReference type="RefSeq" id="WP_200506855.1">
    <property type="nucleotide sequence ID" value="NZ_JAEHFX010000007.1"/>
</dbReference>
<dbReference type="PROSITE" id="PS51257">
    <property type="entry name" value="PROKAR_LIPOPROTEIN"/>
    <property type="match status" value="1"/>
</dbReference>
<dbReference type="InterPro" id="IPR026444">
    <property type="entry name" value="Secre_tail"/>
</dbReference>
<name>A0ABS1C4B1_9BACT</name>
<dbReference type="EMBL" id="JAEHFX010000007">
    <property type="protein sequence ID" value="MBK0404016.1"/>
    <property type="molecule type" value="Genomic_DNA"/>
</dbReference>
<evidence type="ECO:0000313" key="4">
    <source>
        <dbReference type="Proteomes" id="UP000644147"/>
    </source>
</evidence>